<evidence type="ECO:0000259" key="2">
    <source>
        <dbReference type="Pfam" id="PF06957"/>
    </source>
</evidence>
<dbReference type="PaxDb" id="3708-A0A078ITP6"/>
<dbReference type="AlphaFoldDB" id="A0A078ITP6"/>
<dbReference type="GO" id="GO:0005198">
    <property type="term" value="F:structural molecule activity"/>
    <property type="evidence" value="ECO:0007669"/>
    <property type="project" value="InterPro"/>
</dbReference>
<name>A0A078ITP6_BRANA</name>
<organism evidence="3 4">
    <name type="scientific">Brassica napus</name>
    <name type="common">Rape</name>
    <dbReference type="NCBI Taxonomy" id="3708"/>
    <lineage>
        <taxon>Eukaryota</taxon>
        <taxon>Viridiplantae</taxon>
        <taxon>Streptophyta</taxon>
        <taxon>Embryophyta</taxon>
        <taxon>Tracheophyta</taxon>
        <taxon>Spermatophyta</taxon>
        <taxon>Magnoliopsida</taxon>
        <taxon>eudicotyledons</taxon>
        <taxon>Gunneridae</taxon>
        <taxon>Pentapetalae</taxon>
        <taxon>rosids</taxon>
        <taxon>malvids</taxon>
        <taxon>Brassicales</taxon>
        <taxon>Brassicaceae</taxon>
        <taxon>Brassiceae</taxon>
        <taxon>Brassica</taxon>
    </lineage>
</organism>
<protein>
    <submittedName>
        <fullName evidence="3">BnaA06g40500D protein</fullName>
    </submittedName>
</protein>
<evidence type="ECO:0000313" key="3">
    <source>
        <dbReference type="EMBL" id="CDY53171.1"/>
    </source>
</evidence>
<dbReference type="Pfam" id="PF06957">
    <property type="entry name" value="COPI_C"/>
    <property type="match status" value="1"/>
</dbReference>
<sequence length="103" mass="11184">MPVSHIWSQKSSLAAEQAAAGSFDTAMRLLNRQLGIKNFAPLKSMFIDLFSGSHSYLRAFSSSPVVPLAIERGWSESNSPNVRSSALSLYPPHHPSSGGRVKK</sequence>
<feature type="compositionally biased region" description="Polar residues" evidence="1">
    <location>
        <begin position="76"/>
        <end position="87"/>
    </location>
</feature>
<dbReference type="InterPro" id="IPR010714">
    <property type="entry name" value="Coatomer_asu_C"/>
</dbReference>
<gene>
    <name evidence="3" type="primary">BnaA06g40500D</name>
    <name evidence="3" type="ORF">GSBRNA2T00008720001</name>
</gene>
<reference evidence="3 4" key="1">
    <citation type="journal article" date="2014" name="Science">
        <title>Plant genetics. Early allopolyploid evolution in the post-Neolithic Brassica napus oilseed genome.</title>
        <authorList>
            <person name="Chalhoub B."/>
            <person name="Denoeud F."/>
            <person name="Liu S."/>
            <person name="Parkin I.A."/>
            <person name="Tang H."/>
            <person name="Wang X."/>
            <person name="Chiquet J."/>
            <person name="Belcram H."/>
            <person name="Tong C."/>
            <person name="Samans B."/>
            <person name="Correa M."/>
            <person name="Da Silva C."/>
            <person name="Just J."/>
            <person name="Falentin C."/>
            <person name="Koh C.S."/>
            <person name="Le Clainche I."/>
            <person name="Bernard M."/>
            <person name="Bento P."/>
            <person name="Noel B."/>
            <person name="Labadie K."/>
            <person name="Alberti A."/>
            <person name="Charles M."/>
            <person name="Arnaud D."/>
            <person name="Guo H."/>
            <person name="Daviaud C."/>
            <person name="Alamery S."/>
            <person name="Jabbari K."/>
            <person name="Zhao M."/>
            <person name="Edger P.P."/>
            <person name="Chelaifa H."/>
            <person name="Tack D."/>
            <person name="Lassalle G."/>
            <person name="Mestiri I."/>
            <person name="Schnel N."/>
            <person name="Le Paslier M.C."/>
            <person name="Fan G."/>
            <person name="Renault V."/>
            <person name="Bayer P.E."/>
            <person name="Golicz A.A."/>
            <person name="Manoli S."/>
            <person name="Lee T.H."/>
            <person name="Thi V.H."/>
            <person name="Chalabi S."/>
            <person name="Hu Q."/>
            <person name="Fan C."/>
            <person name="Tollenaere R."/>
            <person name="Lu Y."/>
            <person name="Battail C."/>
            <person name="Shen J."/>
            <person name="Sidebottom C.H."/>
            <person name="Wang X."/>
            <person name="Canaguier A."/>
            <person name="Chauveau A."/>
            <person name="Berard A."/>
            <person name="Deniot G."/>
            <person name="Guan M."/>
            <person name="Liu Z."/>
            <person name="Sun F."/>
            <person name="Lim Y.P."/>
            <person name="Lyons E."/>
            <person name="Town C.D."/>
            <person name="Bancroft I."/>
            <person name="Wang X."/>
            <person name="Meng J."/>
            <person name="Ma J."/>
            <person name="Pires J.C."/>
            <person name="King G.J."/>
            <person name="Brunel D."/>
            <person name="Delourme R."/>
            <person name="Renard M."/>
            <person name="Aury J.M."/>
            <person name="Adams K.L."/>
            <person name="Batley J."/>
            <person name="Snowdon R.J."/>
            <person name="Tost J."/>
            <person name="Edwards D."/>
            <person name="Zhou Y."/>
            <person name="Hua W."/>
            <person name="Sharpe A.G."/>
            <person name="Paterson A.H."/>
            <person name="Guan C."/>
            <person name="Wincker P."/>
        </authorList>
    </citation>
    <scope>NUCLEOTIDE SEQUENCE [LARGE SCALE GENOMIC DNA]</scope>
    <source>
        <strain evidence="4">cv. Darmor-bzh</strain>
    </source>
</reference>
<proteinExistence type="predicted"/>
<feature type="domain" description="Coatomer alpha subunit C-terminal" evidence="2">
    <location>
        <begin position="1"/>
        <end position="83"/>
    </location>
</feature>
<dbReference type="GO" id="GO:0006886">
    <property type="term" value="P:intracellular protein transport"/>
    <property type="evidence" value="ECO:0007669"/>
    <property type="project" value="InterPro"/>
</dbReference>
<keyword evidence="4" id="KW-1185">Reference proteome</keyword>
<dbReference type="GO" id="GO:0016192">
    <property type="term" value="P:vesicle-mediated transport"/>
    <property type="evidence" value="ECO:0007669"/>
    <property type="project" value="InterPro"/>
</dbReference>
<dbReference type="EMBL" id="LK033173">
    <property type="protein sequence ID" value="CDY53171.1"/>
    <property type="molecule type" value="Genomic_DNA"/>
</dbReference>
<dbReference type="GO" id="GO:0030126">
    <property type="term" value="C:COPI vesicle coat"/>
    <property type="evidence" value="ECO:0007669"/>
    <property type="project" value="InterPro"/>
</dbReference>
<dbReference type="Proteomes" id="UP000028999">
    <property type="component" value="Unassembled WGS sequence"/>
</dbReference>
<evidence type="ECO:0000313" key="4">
    <source>
        <dbReference type="Proteomes" id="UP000028999"/>
    </source>
</evidence>
<dbReference type="STRING" id="3708.A0A078ITP6"/>
<feature type="region of interest" description="Disordered" evidence="1">
    <location>
        <begin position="76"/>
        <end position="103"/>
    </location>
</feature>
<evidence type="ECO:0000256" key="1">
    <source>
        <dbReference type="SAM" id="MobiDB-lite"/>
    </source>
</evidence>
<dbReference type="Gramene" id="CDY53171">
    <property type="protein sequence ID" value="CDY53171"/>
    <property type="gene ID" value="GSBRNA2T00008720001"/>
</dbReference>
<accession>A0A078ITP6</accession>